<dbReference type="PANTHER" id="PTHR37613">
    <property type="entry name" value="DUF4378 DOMAIN PROTEIN"/>
    <property type="match status" value="1"/>
</dbReference>
<proteinExistence type="predicted"/>
<dbReference type="AlphaFoldDB" id="A0A445CXI2"/>
<protein>
    <recommendedName>
        <fullName evidence="4">DUF4378 domain-containing protein</fullName>
    </recommendedName>
</protein>
<evidence type="ECO:0000313" key="3">
    <source>
        <dbReference type="Proteomes" id="UP000289738"/>
    </source>
</evidence>
<feature type="region of interest" description="Disordered" evidence="1">
    <location>
        <begin position="41"/>
        <end position="61"/>
    </location>
</feature>
<sequence>MASSTTKPQKRIRDFLTEQQEPFILEVYLLERQHSSKWWKRFNGDSDGNKSSNNDEKSRKRKKAMLPFYKVLLPYGKKGNSLWSNNEDQNLFSSETFQRQHQKRIESSLVSMGKIPVYRIPHVAAIWNLLGESVKKENCTNTNKQSAEFLIRPNTSKKVVQKIKRLLCARERDISIVAIPTKQEKVKQCYKGPICEGKKECGRQGANLKTMDYLSSIDEWRNMEEQVKAISVEITDHILEGINNEIVLEFIATWADQS</sequence>
<dbReference type="PANTHER" id="PTHR37613:SF4">
    <property type="entry name" value="DUF4378 DOMAIN-CONTAINING PROTEIN"/>
    <property type="match status" value="1"/>
</dbReference>
<evidence type="ECO:0000256" key="1">
    <source>
        <dbReference type="SAM" id="MobiDB-lite"/>
    </source>
</evidence>
<dbReference type="Gramene" id="arahy.Tifrunner.gnm2.ann2.Ah06g430500.1">
    <property type="protein sequence ID" value="arahy.Tifrunner.gnm2.ann2.Ah06g430500.1-CDS"/>
    <property type="gene ID" value="arahy.Tifrunner.gnm2.ann2.Ah06g430500"/>
</dbReference>
<name>A0A445CXI2_ARAHY</name>
<evidence type="ECO:0008006" key="4">
    <source>
        <dbReference type="Google" id="ProtNLM"/>
    </source>
</evidence>
<dbReference type="OrthoDB" id="691329at2759"/>
<organism evidence="2 3">
    <name type="scientific">Arachis hypogaea</name>
    <name type="common">Peanut</name>
    <dbReference type="NCBI Taxonomy" id="3818"/>
    <lineage>
        <taxon>Eukaryota</taxon>
        <taxon>Viridiplantae</taxon>
        <taxon>Streptophyta</taxon>
        <taxon>Embryophyta</taxon>
        <taxon>Tracheophyta</taxon>
        <taxon>Spermatophyta</taxon>
        <taxon>Magnoliopsida</taxon>
        <taxon>eudicotyledons</taxon>
        <taxon>Gunneridae</taxon>
        <taxon>Pentapetalae</taxon>
        <taxon>rosids</taxon>
        <taxon>fabids</taxon>
        <taxon>Fabales</taxon>
        <taxon>Fabaceae</taxon>
        <taxon>Papilionoideae</taxon>
        <taxon>50 kb inversion clade</taxon>
        <taxon>dalbergioids sensu lato</taxon>
        <taxon>Dalbergieae</taxon>
        <taxon>Pterocarpus clade</taxon>
        <taxon>Arachis</taxon>
    </lineage>
</organism>
<gene>
    <name evidence="2" type="ORF">Ahy_A06g030812</name>
</gene>
<dbReference type="EMBL" id="SDMP01000006">
    <property type="protein sequence ID" value="RYR55629.1"/>
    <property type="molecule type" value="Genomic_DNA"/>
</dbReference>
<accession>A0A445CXI2</accession>
<dbReference type="Proteomes" id="UP000289738">
    <property type="component" value="Chromosome A06"/>
</dbReference>
<keyword evidence="3" id="KW-1185">Reference proteome</keyword>
<comment type="caution">
    <text evidence="2">The sequence shown here is derived from an EMBL/GenBank/DDBJ whole genome shotgun (WGS) entry which is preliminary data.</text>
</comment>
<evidence type="ECO:0000313" key="2">
    <source>
        <dbReference type="EMBL" id="RYR55629.1"/>
    </source>
</evidence>
<feature type="compositionally biased region" description="Basic and acidic residues" evidence="1">
    <location>
        <begin position="42"/>
        <end position="58"/>
    </location>
</feature>
<reference evidence="2 3" key="1">
    <citation type="submission" date="2019-01" db="EMBL/GenBank/DDBJ databases">
        <title>Sequencing of cultivated peanut Arachis hypogaea provides insights into genome evolution and oil improvement.</title>
        <authorList>
            <person name="Chen X."/>
        </authorList>
    </citation>
    <scope>NUCLEOTIDE SEQUENCE [LARGE SCALE GENOMIC DNA]</scope>
    <source>
        <strain evidence="3">cv. Fuhuasheng</strain>
        <tissue evidence="2">Leaves</tissue>
    </source>
</reference>